<dbReference type="Proteomes" id="UP000664771">
    <property type="component" value="Unassembled WGS sequence"/>
</dbReference>
<organism evidence="1 2">
    <name type="scientific">Acetobacter sacchari</name>
    <dbReference type="NCBI Taxonomy" id="2661687"/>
    <lineage>
        <taxon>Bacteria</taxon>
        <taxon>Pseudomonadati</taxon>
        <taxon>Pseudomonadota</taxon>
        <taxon>Alphaproteobacteria</taxon>
        <taxon>Acetobacterales</taxon>
        <taxon>Acetobacteraceae</taxon>
        <taxon>Acetobacter</taxon>
    </lineage>
</organism>
<keyword evidence="2" id="KW-1185">Reference proteome</keyword>
<evidence type="ECO:0000313" key="1">
    <source>
        <dbReference type="EMBL" id="MBO1360532.1"/>
    </source>
</evidence>
<accession>A0ABS3LX89</accession>
<dbReference type="EMBL" id="JAFVMF010000012">
    <property type="protein sequence ID" value="MBO1360532.1"/>
    <property type="molecule type" value="Genomic_DNA"/>
</dbReference>
<proteinExistence type="predicted"/>
<protein>
    <submittedName>
        <fullName evidence="1">Uncharacterized protein</fullName>
    </submittedName>
</protein>
<sequence length="159" mass="18761">MNNTITPGIFSLNYNKDFLMNFDHFTPKAQDHATRPLNGKMNFSATGLQQSTYRHFSKWKPELEASHTRPKQSYLRGQSPLPNTFGNRSELSIAGRESLRLMHIVYIFSIIIFRHPQRRHHRLRTKIRTMQINRTPNNKTKPVFTMYVNIKSPKKRDFS</sequence>
<comment type="caution">
    <text evidence="1">The sequence shown here is derived from an EMBL/GenBank/DDBJ whole genome shotgun (WGS) entry which is preliminary data.</text>
</comment>
<evidence type="ECO:0000313" key="2">
    <source>
        <dbReference type="Proteomes" id="UP000664771"/>
    </source>
</evidence>
<name>A0ABS3LX89_9PROT</name>
<gene>
    <name evidence="1" type="ORF">J2D73_12100</name>
</gene>
<reference evidence="1 2" key="1">
    <citation type="submission" date="2021-03" db="EMBL/GenBank/DDBJ databases">
        <title>The complete genome sequence of Acetobacter sacchari TBRC 11175.</title>
        <authorList>
            <person name="Charoenyingcharoen P."/>
            <person name="Yukphan P."/>
        </authorList>
    </citation>
    <scope>NUCLEOTIDE SEQUENCE [LARGE SCALE GENOMIC DNA]</scope>
    <source>
        <strain evidence="1 2">TBRC 11175</strain>
    </source>
</reference>
<dbReference type="RefSeq" id="WP_207881809.1">
    <property type="nucleotide sequence ID" value="NZ_JAFVMF010000012.1"/>
</dbReference>